<evidence type="ECO:0000313" key="5">
    <source>
        <dbReference type="WBParaSite" id="PSAMB.scaffold3801size16846.g22547.t1"/>
    </source>
</evidence>
<dbReference type="PROSITE" id="PS51732">
    <property type="entry name" value="ASN_GLN_ASE_3"/>
    <property type="match status" value="1"/>
</dbReference>
<accession>A0A914WG00</accession>
<dbReference type="SUPFAM" id="SSF53774">
    <property type="entry name" value="Glutaminase/Asparaginase"/>
    <property type="match status" value="1"/>
</dbReference>
<dbReference type="InterPro" id="IPR037152">
    <property type="entry name" value="L-asparaginase_N_sf"/>
</dbReference>
<feature type="domain" description="L-asparaginase N-terminal" evidence="3">
    <location>
        <begin position="3"/>
        <end position="154"/>
    </location>
</feature>
<proteinExistence type="predicted"/>
<dbReference type="Pfam" id="PF00710">
    <property type="entry name" value="Asparaginase"/>
    <property type="match status" value="1"/>
</dbReference>
<dbReference type="AlphaFoldDB" id="A0A914WG00"/>
<protein>
    <submittedName>
        <fullName evidence="5">L-asparaginase N-terminal domain-containing protein</fullName>
    </submittedName>
</protein>
<sequence>MHRILAIQTGGTIDKCYPRSIGGYAFEIGAPVFEKVFARCRVNLADIRAISVCKKDSQDIDETDRHELANECLRAEENRILISHGTDTILETAEYLADRVEATEGKVIVLTGSFLPESFKDSDADFNFGMAFATLQLTPLDQAGVYVAVDGCIALWNQMNRDLQSGKFHIVTR</sequence>
<dbReference type="PIRSF" id="PIRSF001220">
    <property type="entry name" value="L-ASNase_gatD"/>
    <property type="match status" value="1"/>
</dbReference>
<name>A0A914WG00_9BILA</name>
<evidence type="ECO:0000313" key="4">
    <source>
        <dbReference type="Proteomes" id="UP000887566"/>
    </source>
</evidence>
<dbReference type="Proteomes" id="UP000887566">
    <property type="component" value="Unplaced"/>
</dbReference>
<dbReference type="GO" id="GO:0004067">
    <property type="term" value="F:asparaginase activity"/>
    <property type="evidence" value="ECO:0007669"/>
    <property type="project" value="UniProtKB-UniRule"/>
</dbReference>
<dbReference type="PRINTS" id="PR00139">
    <property type="entry name" value="ASNGLNASE"/>
</dbReference>
<feature type="binding site" evidence="2">
    <location>
        <begin position="86"/>
        <end position="87"/>
    </location>
    <ligand>
        <name>substrate</name>
    </ligand>
</feature>
<dbReference type="InterPro" id="IPR036152">
    <property type="entry name" value="Asp/glu_Ase-like_sf"/>
</dbReference>
<feature type="active site" description="O-isoaspartyl threonine intermediate" evidence="1">
    <location>
        <position position="12"/>
    </location>
</feature>
<keyword evidence="4" id="KW-1185">Reference proteome</keyword>
<dbReference type="WBParaSite" id="PSAMB.scaffold3801size16846.g22547.t1">
    <property type="protein sequence ID" value="PSAMB.scaffold3801size16846.g22547.t1"/>
    <property type="gene ID" value="PSAMB.scaffold3801size16846.g22547"/>
</dbReference>
<evidence type="ECO:0000256" key="1">
    <source>
        <dbReference type="PIRSR" id="PIRSR001220-1"/>
    </source>
</evidence>
<organism evidence="4 5">
    <name type="scientific">Plectus sambesii</name>
    <dbReference type="NCBI Taxonomy" id="2011161"/>
    <lineage>
        <taxon>Eukaryota</taxon>
        <taxon>Metazoa</taxon>
        <taxon>Ecdysozoa</taxon>
        <taxon>Nematoda</taxon>
        <taxon>Chromadorea</taxon>
        <taxon>Plectida</taxon>
        <taxon>Plectina</taxon>
        <taxon>Plectoidea</taxon>
        <taxon>Plectidae</taxon>
        <taxon>Plectus</taxon>
    </lineage>
</organism>
<dbReference type="PIRSF" id="PIRSF500176">
    <property type="entry name" value="L_ASNase"/>
    <property type="match status" value="1"/>
</dbReference>
<reference evidence="5" key="1">
    <citation type="submission" date="2022-11" db="UniProtKB">
        <authorList>
            <consortium name="WormBaseParasite"/>
        </authorList>
    </citation>
    <scope>IDENTIFICATION</scope>
</reference>
<feature type="binding site" evidence="2">
    <location>
        <position position="57"/>
    </location>
    <ligand>
        <name>substrate</name>
    </ligand>
</feature>
<evidence type="ECO:0000256" key="2">
    <source>
        <dbReference type="PIRSR" id="PIRSR001220-2"/>
    </source>
</evidence>
<dbReference type="InterPro" id="IPR006034">
    <property type="entry name" value="Asparaginase/glutaminase-like"/>
</dbReference>
<evidence type="ECO:0000259" key="3">
    <source>
        <dbReference type="Pfam" id="PF00710"/>
    </source>
</evidence>
<dbReference type="InterPro" id="IPR027474">
    <property type="entry name" value="L-asparaginase_N"/>
</dbReference>
<dbReference type="Gene3D" id="3.40.50.1170">
    <property type="entry name" value="L-asparaginase, N-terminal domain"/>
    <property type="match status" value="1"/>
</dbReference>